<dbReference type="RefSeq" id="WP_249867719.1">
    <property type="nucleotide sequence ID" value="NZ_JAMGBC010000001.1"/>
</dbReference>
<comment type="caution">
    <text evidence="2">The sequence shown here is derived from an EMBL/GenBank/DDBJ whole genome shotgun (WGS) entry which is preliminary data.</text>
</comment>
<evidence type="ECO:0000313" key="2">
    <source>
        <dbReference type="EMBL" id="MCL6678782.1"/>
    </source>
</evidence>
<dbReference type="Proteomes" id="UP001165343">
    <property type="component" value="Unassembled WGS sequence"/>
</dbReference>
<proteinExistence type="predicted"/>
<name>A0ABT0RET3_9SPHN</name>
<sequence length="70" mass="7654">MKWITALVVGAIIAFILPTAFDGGSGTWVHSWAGAGTVRPLEGSRNLLFSIPLFVGVSLAFRLIFNWHRI</sequence>
<reference evidence="2" key="1">
    <citation type="submission" date="2022-05" db="EMBL/GenBank/DDBJ databases">
        <authorList>
            <person name="Jo J.-H."/>
            <person name="Im W.-T."/>
        </authorList>
    </citation>
    <scope>NUCLEOTIDE SEQUENCE</scope>
    <source>
        <strain evidence="2">RG327</strain>
    </source>
</reference>
<keyword evidence="1" id="KW-1133">Transmembrane helix</keyword>
<evidence type="ECO:0000256" key="1">
    <source>
        <dbReference type="SAM" id="Phobius"/>
    </source>
</evidence>
<dbReference type="EMBL" id="JAMGBC010000001">
    <property type="protein sequence ID" value="MCL6678782.1"/>
    <property type="molecule type" value="Genomic_DNA"/>
</dbReference>
<keyword evidence="1" id="KW-0812">Transmembrane</keyword>
<keyword evidence="3" id="KW-1185">Reference proteome</keyword>
<keyword evidence="1" id="KW-0472">Membrane</keyword>
<evidence type="ECO:0008006" key="4">
    <source>
        <dbReference type="Google" id="ProtNLM"/>
    </source>
</evidence>
<gene>
    <name evidence="2" type="ORF">LZ519_05550</name>
</gene>
<feature type="transmembrane region" description="Helical" evidence="1">
    <location>
        <begin position="47"/>
        <end position="65"/>
    </location>
</feature>
<protein>
    <recommendedName>
        <fullName evidence="4">DUF2905 domain-containing protein</fullName>
    </recommendedName>
</protein>
<evidence type="ECO:0000313" key="3">
    <source>
        <dbReference type="Proteomes" id="UP001165343"/>
    </source>
</evidence>
<accession>A0ABT0RET3</accession>
<organism evidence="2 3">
    <name type="scientific">Sphingomonas anseongensis</name>
    <dbReference type="NCBI Taxonomy" id="2908207"/>
    <lineage>
        <taxon>Bacteria</taxon>
        <taxon>Pseudomonadati</taxon>
        <taxon>Pseudomonadota</taxon>
        <taxon>Alphaproteobacteria</taxon>
        <taxon>Sphingomonadales</taxon>
        <taxon>Sphingomonadaceae</taxon>
        <taxon>Sphingomonas</taxon>
    </lineage>
</organism>